<dbReference type="Proteomes" id="UP000077051">
    <property type="component" value="Unassembled WGS sequence"/>
</dbReference>
<evidence type="ECO:0000313" key="2">
    <source>
        <dbReference type="EMBL" id="OAC97654.1"/>
    </source>
</evidence>
<organism evidence="2 3">
    <name type="scientific">Mucor lusitanicus CBS 277.49</name>
    <dbReference type="NCBI Taxonomy" id="747725"/>
    <lineage>
        <taxon>Eukaryota</taxon>
        <taxon>Fungi</taxon>
        <taxon>Fungi incertae sedis</taxon>
        <taxon>Mucoromycota</taxon>
        <taxon>Mucoromycotina</taxon>
        <taxon>Mucoromycetes</taxon>
        <taxon>Mucorales</taxon>
        <taxon>Mucorineae</taxon>
        <taxon>Mucoraceae</taxon>
        <taxon>Mucor</taxon>
    </lineage>
</organism>
<dbReference type="AlphaFoldDB" id="A0A168GG31"/>
<proteinExistence type="predicted"/>
<protein>
    <submittedName>
        <fullName evidence="2">Uncharacterized protein</fullName>
    </submittedName>
</protein>
<gene>
    <name evidence="2" type="ORF">MUCCIDRAFT_133925</name>
</gene>
<feature type="coiled-coil region" evidence="1">
    <location>
        <begin position="53"/>
        <end position="118"/>
    </location>
</feature>
<accession>A0A168GG31</accession>
<dbReference type="OrthoDB" id="2435471at2759"/>
<dbReference type="STRING" id="747725.A0A168GG31"/>
<keyword evidence="3" id="KW-1185">Reference proteome</keyword>
<feature type="non-terminal residue" evidence="2">
    <location>
        <position position="1"/>
    </location>
</feature>
<dbReference type="VEuPathDB" id="FungiDB:MUCCIDRAFT_133925"/>
<reference evidence="2 3" key="1">
    <citation type="submission" date="2015-06" db="EMBL/GenBank/DDBJ databases">
        <title>Expansion of signal transduction pathways in fungi by whole-genome duplication.</title>
        <authorList>
            <consortium name="DOE Joint Genome Institute"/>
            <person name="Corrochano L.M."/>
            <person name="Kuo A."/>
            <person name="Marcet-Houben M."/>
            <person name="Polaino S."/>
            <person name="Salamov A."/>
            <person name="Villalobos J.M."/>
            <person name="Alvarez M.I."/>
            <person name="Avalos J."/>
            <person name="Benito E.P."/>
            <person name="Benoit I."/>
            <person name="Burger G."/>
            <person name="Camino L.P."/>
            <person name="Canovas D."/>
            <person name="Cerda-Olmedo E."/>
            <person name="Cheng J.-F."/>
            <person name="Dominguez A."/>
            <person name="Elias M."/>
            <person name="Eslava A.P."/>
            <person name="Glaser F."/>
            <person name="Grimwood J."/>
            <person name="Gutierrez G."/>
            <person name="Heitman J."/>
            <person name="Henrissat B."/>
            <person name="Iturriaga E.A."/>
            <person name="Lang B.F."/>
            <person name="Lavin J.L."/>
            <person name="Lee S."/>
            <person name="Li W."/>
            <person name="Lindquist E."/>
            <person name="Lopez-Garcia S."/>
            <person name="Luque E.M."/>
            <person name="Marcos A.T."/>
            <person name="Martin J."/>
            <person name="Mccluskey K."/>
            <person name="Medina H.R."/>
            <person name="Miralles-Duran A."/>
            <person name="Miyazaki A."/>
            <person name="Munoz-Torres E."/>
            <person name="Oguiza J.A."/>
            <person name="Ohm R."/>
            <person name="Olmedo M."/>
            <person name="Orejas M."/>
            <person name="Ortiz-Castellanos L."/>
            <person name="Pisabarro A.G."/>
            <person name="Rodriguez-Romero J."/>
            <person name="Ruiz-Herrera J."/>
            <person name="Ruiz-Vazquez R."/>
            <person name="Sanz C."/>
            <person name="Schackwitz W."/>
            <person name="Schmutz J."/>
            <person name="Shahriari M."/>
            <person name="Shelest E."/>
            <person name="Silva-Franco F."/>
            <person name="Soanes D."/>
            <person name="Syed K."/>
            <person name="Tagua V.G."/>
            <person name="Talbot N.J."/>
            <person name="Thon M."/>
            <person name="De Vries R.P."/>
            <person name="Wiebenga A."/>
            <person name="Yadav J.S."/>
            <person name="Braun E.L."/>
            <person name="Baker S."/>
            <person name="Garre V."/>
            <person name="Horwitz B."/>
            <person name="Torres-Martinez S."/>
            <person name="Idnurm A."/>
            <person name="Herrera-Estrella A."/>
            <person name="Gabaldon T."/>
            <person name="Grigoriev I.V."/>
        </authorList>
    </citation>
    <scope>NUCLEOTIDE SEQUENCE [LARGE SCALE GENOMIC DNA]</scope>
    <source>
        <strain evidence="2 3">CBS 277.49</strain>
    </source>
</reference>
<sequence length="118" mass="13678">ESYIHELESKLMKSANETTKDQEMLNELKNRIMKFKETDENTEQYILNLEQRLAAGDAERARLQTSVEDLEAKIEAKERTNVELLKRLSKTTSDTSTEKLILKELDAVNAKYKELEGE</sequence>
<keyword evidence="1" id="KW-0175">Coiled coil</keyword>
<evidence type="ECO:0000313" key="3">
    <source>
        <dbReference type="Proteomes" id="UP000077051"/>
    </source>
</evidence>
<name>A0A168GG31_MUCCL</name>
<comment type="caution">
    <text evidence="2">The sequence shown here is derived from an EMBL/GenBank/DDBJ whole genome shotgun (WGS) entry which is preliminary data.</text>
</comment>
<evidence type="ECO:0000256" key="1">
    <source>
        <dbReference type="SAM" id="Coils"/>
    </source>
</evidence>
<dbReference type="EMBL" id="AMYB01000013">
    <property type="protein sequence ID" value="OAC97654.1"/>
    <property type="molecule type" value="Genomic_DNA"/>
</dbReference>
<feature type="non-terminal residue" evidence="2">
    <location>
        <position position="118"/>
    </location>
</feature>